<evidence type="ECO:0000313" key="2">
    <source>
        <dbReference type="EMBL" id="SPC75438.1"/>
    </source>
</evidence>
<feature type="region of interest" description="Disordered" evidence="1">
    <location>
        <begin position="1"/>
        <end position="35"/>
    </location>
</feature>
<name>A0A2N9EKY0_FAGSY</name>
<accession>A0A2N9EKY0</accession>
<sequence length="105" mass="11547">MAERGGGGERGGFGRGFGGGRPRGTEGVAVDGDEEGVAVDAATRRALPWMPRRGGRCRGRRDEEENWVPVTKLGRLVYADKMKSLEQIYLHLLPIKEHQIHGFGF</sequence>
<dbReference type="Gene3D" id="3.30.160.20">
    <property type="match status" value="1"/>
</dbReference>
<feature type="compositionally biased region" description="Gly residues" evidence="1">
    <location>
        <begin position="8"/>
        <end position="22"/>
    </location>
</feature>
<dbReference type="EMBL" id="OIVN01000159">
    <property type="protein sequence ID" value="SPC75438.1"/>
    <property type="molecule type" value="Genomic_DNA"/>
</dbReference>
<evidence type="ECO:0000256" key="1">
    <source>
        <dbReference type="SAM" id="MobiDB-lite"/>
    </source>
</evidence>
<proteinExistence type="predicted"/>
<protein>
    <submittedName>
        <fullName evidence="2">Uncharacterized protein</fullName>
    </submittedName>
</protein>
<organism evidence="2">
    <name type="scientific">Fagus sylvatica</name>
    <name type="common">Beechnut</name>
    <dbReference type="NCBI Taxonomy" id="28930"/>
    <lineage>
        <taxon>Eukaryota</taxon>
        <taxon>Viridiplantae</taxon>
        <taxon>Streptophyta</taxon>
        <taxon>Embryophyta</taxon>
        <taxon>Tracheophyta</taxon>
        <taxon>Spermatophyta</taxon>
        <taxon>Magnoliopsida</taxon>
        <taxon>eudicotyledons</taxon>
        <taxon>Gunneridae</taxon>
        <taxon>Pentapetalae</taxon>
        <taxon>rosids</taxon>
        <taxon>fabids</taxon>
        <taxon>Fagales</taxon>
        <taxon>Fagaceae</taxon>
        <taxon>Fagus</taxon>
    </lineage>
</organism>
<gene>
    <name evidence="2" type="ORF">FSB_LOCUS3320</name>
</gene>
<dbReference type="AlphaFoldDB" id="A0A2N9EKY0"/>
<reference evidence="2" key="1">
    <citation type="submission" date="2018-02" db="EMBL/GenBank/DDBJ databases">
        <authorList>
            <person name="Cohen D.B."/>
            <person name="Kent A.D."/>
        </authorList>
    </citation>
    <scope>NUCLEOTIDE SEQUENCE</scope>
</reference>